<name>A0ABN6RMZ6_9DEIO</name>
<keyword evidence="2" id="KW-0614">Plasmid</keyword>
<geneLocation type="plasmid" evidence="2 3">
    <name>pDAETH-3</name>
</geneLocation>
<dbReference type="EMBL" id="AP026563">
    <property type="protein sequence ID" value="BDP44668.1"/>
    <property type="molecule type" value="Genomic_DNA"/>
</dbReference>
<protein>
    <submittedName>
        <fullName evidence="2">Uncharacterized protein</fullName>
    </submittedName>
</protein>
<accession>A0ABN6RMZ6</accession>
<dbReference type="Proteomes" id="UP001064971">
    <property type="component" value="Plasmid pDAETH-3"/>
</dbReference>
<dbReference type="RefSeq" id="WP_264778606.1">
    <property type="nucleotide sequence ID" value="NZ_AP026563.1"/>
</dbReference>
<reference evidence="2" key="1">
    <citation type="submission" date="2022-07" db="EMBL/GenBank/DDBJ databases">
        <title>Complete Genome Sequence of the Radioresistant Bacterium Deinococcus aetherius ST0316, Isolated from the Air Dust collected in Lower Stratosphere above Japan.</title>
        <authorList>
            <person name="Satoh K."/>
            <person name="Hagiwara K."/>
            <person name="Katsumata K."/>
            <person name="Kubo A."/>
            <person name="Yokobori S."/>
            <person name="Yamagishi A."/>
            <person name="Oono Y."/>
            <person name="Narumi I."/>
        </authorList>
    </citation>
    <scope>NUCLEOTIDE SEQUENCE</scope>
    <source>
        <strain evidence="2">ST0316</strain>
        <plasmid evidence="2">pDAETH-3</plasmid>
    </source>
</reference>
<evidence type="ECO:0000313" key="3">
    <source>
        <dbReference type="Proteomes" id="UP001064971"/>
    </source>
</evidence>
<evidence type="ECO:0000313" key="2">
    <source>
        <dbReference type="EMBL" id="BDP44668.1"/>
    </source>
</evidence>
<keyword evidence="3" id="KW-1185">Reference proteome</keyword>
<organism evidence="2 3">
    <name type="scientific">Deinococcus aetherius</name>
    <dbReference type="NCBI Taxonomy" id="200252"/>
    <lineage>
        <taxon>Bacteria</taxon>
        <taxon>Thermotogati</taxon>
        <taxon>Deinococcota</taxon>
        <taxon>Deinococci</taxon>
        <taxon>Deinococcales</taxon>
        <taxon>Deinococcaceae</taxon>
        <taxon>Deinococcus</taxon>
    </lineage>
</organism>
<evidence type="ECO:0000256" key="1">
    <source>
        <dbReference type="SAM" id="MobiDB-lite"/>
    </source>
</evidence>
<gene>
    <name evidence="2" type="ORF">DAETH_46370</name>
</gene>
<sequence>MLEADGAIDPGTVGFVPPVTFDQVNAYYTEVGRWLGYASEAGHDPDFELPARTLPAKLPKWSPVEPCPRPHLAAMIATLDALRLHAEAAVHHLEKATPEADAPKLARLRGQFEGALSKANLVSGMYRPGASLALHEQVEEHAKGAIEGLYRAGQLISYLALLTEGGRSVSPARRRARPPFSVRPCPGSRGLTVGR</sequence>
<proteinExistence type="predicted"/>
<feature type="region of interest" description="Disordered" evidence="1">
    <location>
        <begin position="170"/>
        <end position="195"/>
    </location>
</feature>